<dbReference type="PROSITE" id="PS50082">
    <property type="entry name" value="WD_REPEATS_2"/>
    <property type="match status" value="2"/>
</dbReference>
<comment type="subcellular location">
    <subcellularLocation>
        <location evidence="1">Cytoplasm</location>
    </subcellularLocation>
</comment>
<dbReference type="PROSITE" id="PS50897">
    <property type="entry name" value="CTLH"/>
    <property type="match status" value="1"/>
</dbReference>
<feature type="region of interest" description="Disordered" evidence="6">
    <location>
        <begin position="557"/>
        <end position="596"/>
    </location>
</feature>
<dbReference type="VEuPathDB" id="VectorBase:HLOH_053488"/>
<evidence type="ECO:0000256" key="3">
    <source>
        <dbReference type="ARBA" id="ARBA00022574"/>
    </source>
</evidence>
<dbReference type="SUPFAM" id="SSF50978">
    <property type="entry name" value="WD40 repeat-like"/>
    <property type="match status" value="1"/>
</dbReference>
<dbReference type="Pfam" id="PF00400">
    <property type="entry name" value="WD40"/>
    <property type="match status" value="3"/>
</dbReference>
<evidence type="ECO:0000313" key="9">
    <source>
        <dbReference type="Proteomes" id="UP000821853"/>
    </source>
</evidence>
<dbReference type="GO" id="GO:0005737">
    <property type="term" value="C:cytoplasm"/>
    <property type="evidence" value="ECO:0007669"/>
    <property type="project" value="UniProtKB-SubCell"/>
</dbReference>
<dbReference type="PROSITE" id="PS50896">
    <property type="entry name" value="LISH"/>
    <property type="match status" value="1"/>
</dbReference>
<dbReference type="GO" id="GO:0043161">
    <property type="term" value="P:proteasome-mediated ubiquitin-dependent protein catabolic process"/>
    <property type="evidence" value="ECO:0007669"/>
    <property type="project" value="TreeGrafter"/>
</dbReference>
<evidence type="ECO:0000256" key="1">
    <source>
        <dbReference type="ARBA" id="ARBA00004496"/>
    </source>
</evidence>
<feature type="repeat" description="WD" evidence="5">
    <location>
        <begin position="263"/>
        <end position="304"/>
    </location>
</feature>
<protein>
    <recommendedName>
        <fullName evidence="7">CTLH domain-containing protein</fullName>
    </recommendedName>
</protein>
<evidence type="ECO:0000259" key="7">
    <source>
        <dbReference type="PROSITE" id="PS50897"/>
    </source>
</evidence>
<dbReference type="PRINTS" id="PR00320">
    <property type="entry name" value="GPROTEINBRPT"/>
</dbReference>
<evidence type="ECO:0000256" key="4">
    <source>
        <dbReference type="ARBA" id="ARBA00022737"/>
    </source>
</evidence>
<evidence type="ECO:0000256" key="5">
    <source>
        <dbReference type="PROSITE-ProRule" id="PRU00221"/>
    </source>
</evidence>
<proteinExistence type="predicted"/>
<dbReference type="EMBL" id="JABSTR010000010">
    <property type="protein sequence ID" value="KAH9380267.1"/>
    <property type="molecule type" value="Genomic_DNA"/>
</dbReference>
<keyword evidence="9" id="KW-1185">Reference proteome</keyword>
<dbReference type="SMART" id="SM00668">
    <property type="entry name" value="CTLH"/>
    <property type="match status" value="1"/>
</dbReference>
<dbReference type="OMA" id="GHISGCV"/>
<dbReference type="InterPro" id="IPR006595">
    <property type="entry name" value="CTLH_C"/>
</dbReference>
<sequence length="596" mass="65966">MQATNGCYSVHNGDETGASSAADAVSPAAEKAAVANKCIASSRTEQDIIRLIGQHLRGLGLNRTAEQLIQESGCGLDHPAAAKFQAHIIDGDWSKAEADLNELKALLDTPQALVEMQFLVLEQKYLEHLEDGHLLEALQCLRHGLTPLRHNTQRVHELSSYMMCGSPEELRSMSHWEGKSISSRQRLMEKLQGFLPASVMLPPRRLRALLGQAVELQRDRCPYHNAPLQLGGEPVCPLDDDCCLLTDHLCTRDQFPCRTIQVLNDHCDEVWYCRFSHSGEYLATGSKDSTVKIWEVNPATLTLSLKRTLEGHAFGASFFAWSPDDTQLLVCGPEDCADLWMWNVQTGELRMKVQNQPEDSLTACAWHRDGKKYVTGGIRGQFYQCDFDGNVLDSWEGVRVQGLHCRKDGRTVYAADSHHRVRGYVFDDLTDFNVVQEDHAIISFSCDDTGRLGLLNIATQGVHMWDLEDKVLVRKFQGVTQGYYTIRSCFGGVNQVFIASGSEDNKVYIWHVKWEKPIAVLQGHSRSVNCVAWNPVYPQMLCSVSDDSTIRVWGPAPPATAAASSPNSHSGDMAEGSPYSNGSSNGVCDGDGNSVV</sequence>
<dbReference type="PROSITE" id="PS00678">
    <property type="entry name" value="WD_REPEATS_1"/>
    <property type="match status" value="1"/>
</dbReference>
<keyword evidence="3 5" id="KW-0853">WD repeat</keyword>
<dbReference type="SMART" id="SM00320">
    <property type="entry name" value="WD40"/>
    <property type="match status" value="5"/>
</dbReference>
<dbReference type="InterPro" id="IPR006594">
    <property type="entry name" value="LisH"/>
</dbReference>
<evidence type="ECO:0000313" key="8">
    <source>
        <dbReference type="EMBL" id="KAH9380267.1"/>
    </source>
</evidence>
<gene>
    <name evidence="8" type="ORF">HPB48_018189</name>
</gene>
<reference evidence="8 9" key="1">
    <citation type="journal article" date="2020" name="Cell">
        <title>Large-Scale Comparative Analyses of Tick Genomes Elucidate Their Genetic Diversity and Vector Capacities.</title>
        <authorList>
            <consortium name="Tick Genome and Microbiome Consortium (TIGMIC)"/>
            <person name="Jia N."/>
            <person name="Wang J."/>
            <person name="Shi W."/>
            <person name="Du L."/>
            <person name="Sun Y."/>
            <person name="Zhan W."/>
            <person name="Jiang J.F."/>
            <person name="Wang Q."/>
            <person name="Zhang B."/>
            <person name="Ji P."/>
            <person name="Bell-Sakyi L."/>
            <person name="Cui X.M."/>
            <person name="Yuan T.T."/>
            <person name="Jiang B.G."/>
            <person name="Yang W.F."/>
            <person name="Lam T.T."/>
            <person name="Chang Q.C."/>
            <person name="Ding S.J."/>
            <person name="Wang X.J."/>
            <person name="Zhu J.G."/>
            <person name="Ruan X.D."/>
            <person name="Zhao L."/>
            <person name="Wei J.T."/>
            <person name="Ye R.Z."/>
            <person name="Que T.C."/>
            <person name="Du C.H."/>
            <person name="Zhou Y.H."/>
            <person name="Cheng J.X."/>
            <person name="Dai P.F."/>
            <person name="Guo W.B."/>
            <person name="Han X.H."/>
            <person name="Huang E.J."/>
            <person name="Li L.F."/>
            <person name="Wei W."/>
            <person name="Gao Y.C."/>
            <person name="Liu J.Z."/>
            <person name="Shao H.Z."/>
            <person name="Wang X."/>
            <person name="Wang C.C."/>
            <person name="Yang T.C."/>
            <person name="Huo Q.B."/>
            <person name="Li W."/>
            <person name="Chen H.Y."/>
            <person name="Chen S.E."/>
            <person name="Zhou L.G."/>
            <person name="Ni X.B."/>
            <person name="Tian J.H."/>
            <person name="Sheng Y."/>
            <person name="Liu T."/>
            <person name="Pan Y.S."/>
            <person name="Xia L.Y."/>
            <person name="Li J."/>
            <person name="Zhao F."/>
            <person name="Cao W.C."/>
        </authorList>
    </citation>
    <scope>NUCLEOTIDE SEQUENCE [LARGE SCALE GENOMIC DNA]</scope>
    <source>
        <strain evidence="8">HaeL-2018</strain>
    </source>
</reference>
<feature type="repeat" description="WD" evidence="5">
    <location>
        <begin position="521"/>
        <end position="553"/>
    </location>
</feature>
<accession>A0A9J6GYG2</accession>
<dbReference type="AlphaFoldDB" id="A0A9J6GYG2"/>
<organism evidence="8 9">
    <name type="scientific">Haemaphysalis longicornis</name>
    <name type="common">Bush tick</name>
    <dbReference type="NCBI Taxonomy" id="44386"/>
    <lineage>
        <taxon>Eukaryota</taxon>
        <taxon>Metazoa</taxon>
        <taxon>Ecdysozoa</taxon>
        <taxon>Arthropoda</taxon>
        <taxon>Chelicerata</taxon>
        <taxon>Arachnida</taxon>
        <taxon>Acari</taxon>
        <taxon>Parasitiformes</taxon>
        <taxon>Ixodida</taxon>
        <taxon>Ixodoidea</taxon>
        <taxon>Ixodidae</taxon>
        <taxon>Haemaphysalinae</taxon>
        <taxon>Haemaphysalis</taxon>
    </lineage>
</organism>
<dbReference type="InterPro" id="IPR020472">
    <property type="entry name" value="WD40_PAC1"/>
</dbReference>
<dbReference type="Gene3D" id="2.130.10.10">
    <property type="entry name" value="YVTN repeat-like/Quinoprotein amine dehydrogenase"/>
    <property type="match status" value="1"/>
</dbReference>
<comment type="caution">
    <text evidence="8">The sequence shown here is derived from an EMBL/GenBank/DDBJ whole genome shotgun (WGS) entry which is preliminary data.</text>
</comment>
<feature type="domain" description="CTLH" evidence="7">
    <location>
        <begin position="77"/>
        <end position="136"/>
    </location>
</feature>
<dbReference type="InterPro" id="IPR001680">
    <property type="entry name" value="WD40_rpt"/>
</dbReference>
<dbReference type="InterPro" id="IPR051350">
    <property type="entry name" value="WD_repeat-ST_regulator"/>
</dbReference>
<dbReference type="InterPro" id="IPR036322">
    <property type="entry name" value="WD40_repeat_dom_sf"/>
</dbReference>
<dbReference type="InterPro" id="IPR019775">
    <property type="entry name" value="WD40_repeat_CS"/>
</dbReference>
<dbReference type="InterPro" id="IPR015943">
    <property type="entry name" value="WD40/YVTN_repeat-like_dom_sf"/>
</dbReference>
<keyword evidence="4" id="KW-0677">Repeat</keyword>
<keyword evidence="2" id="KW-0963">Cytoplasm</keyword>
<dbReference type="GO" id="GO:0034657">
    <property type="term" value="C:GID complex"/>
    <property type="evidence" value="ECO:0007669"/>
    <property type="project" value="TreeGrafter"/>
</dbReference>
<dbReference type="PANTHER" id="PTHR22838">
    <property type="entry name" value="WD REPEAT PROTEIN 26-RELATED"/>
    <property type="match status" value="1"/>
</dbReference>
<dbReference type="PROSITE" id="PS50294">
    <property type="entry name" value="WD_REPEATS_REGION"/>
    <property type="match status" value="2"/>
</dbReference>
<dbReference type="Proteomes" id="UP000821853">
    <property type="component" value="Chromosome 8"/>
</dbReference>
<feature type="compositionally biased region" description="Low complexity" evidence="6">
    <location>
        <begin position="559"/>
        <end position="570"/>
    </location>
</feature>
<name>A0A9J6GYG2_HAELO</name>
<dbReference type="OrthoDB" id="972532at2759"/>
<evidence type="ECO:0000256" key="6">
    <source>
        <dbReference type="SAM" id="MobiDB-lite"/>
    </source>
</evidence>
<dbReference type="PANTHER" id="PTHR22838:SF0">
    <property type="entry name" value="WD REPEAT-CONTAINING PROTEIN 26"/>
    <property type="match status" value="1"/>
</dbReference>
<dbReference type="FunFam" id="2.130.10.10:FF:000087">
    <property type="entry name" value="WD repeat-containing protein 26 homolog"/>
    <property type="match status" value="1"/>
</dbReference>
<evidence type="ECO:0000256" key="2">
    <source>
        <dbReference type="ARBA" id="ARBA00022490"/>
    </source>
</evidence>